<feature type="compositionally biased region" description="Basic residues" evidence="2">
    <location>
        <begin position="138"/>
        <end position="147"/>
    </location>
</feature>
<dbReference type="SUPFAM" id="SSF57756">
    <property type="entry name" value="Retrovirus zinc finger-like domains"/>
    <property type="match status" value="1"/>
</dbReference>
<evidence type="ECO:0000259" key="3">
    <source>
        <dbReference type="PROSITE" id="PS50158"/>
    </source>
</evidence>
<reference evidence="5 6" key="1">
    <citation type="journal article" date="2018" name="Cell">
        <title>The Chara Genome: Secondary Complexity and Implications for Plant Terrestrialization.</title>
        <authorList>
            <person name="Nishiyama T."/>
            <person name="Sakayama H."/>
            <person name="Vries J.D."/>
            <person name="Buschmann H."/>
            <person name="Saint-Marcoux D."/>
            <person name="Ullrich K.K."/>
            <person name="Haas F.B."/>
            <person name="Vanderstraeten L."/>
            <person name="Becker D."/>
            <person name="Lang D."/>
            <person name="Vosolsobe S."/>
            <person name="Rombauts S."/>
            <person name="Wilhelmsson P.K.I."/>
            <person name="Janitza P."/>
            <person name="Kern R."/>
            <person name="Heyl A."/>
            <person name="Rumpler F."/>
            <person name="Villalobos L.I.A.C."/>
            <person name="Clay J.M."/>
            <person name="Skokan R."/>
            <person name="Toyoda A."/>
            <person name="Suzuki Y."/>
            <person name="Kagoshima H."/>
            <person name="Schijlen E."/>
            <person name="Tajeshwar N."/>
            <person name="Catarino B."/>
            <person name="Hetherington A.J."/>
            <person name="Saltykova A."/>
            <person name="Bonnot C."/>
            <person name="Breuninger H."/>
            <person name="Symeonidi A."/>
            <person name="Radhakrishnan G.V."/>
            <person name="Van Nieuwerburgh F."/>
            <person name="Deforce D."/>
            <person name="Chang C."/>
            <person name="Karol K.G."/>
            <person name="Hedrich R."/>
            <person name="Ulvskov P."/>
            <person name="Glockner G."/>
            <person name="Delwiche C.F."/>
            <person name="Petrasek J."/>
            <person name="Van de Peer Y."/>
            <person name="Friml J."/>
            <person name="Beilby M."/>
            <person name="Dolan L."/>
            <person name="Kohara Y."/>
            <person name="Sugano S."/>
            <person name="Fujiyama A."/>
            <person name="Delaux P.-M."/>
            <person name="Quint M."/>
            <person name="TheiBen G."/>
            <person name="Hagemann M."/>
            <person name="Harholt J."/>
            <person name="Dunand C."/>
            <person name="Zachgo S."/>
            <person name="Langdale J."/>
            <person name="Maumus F."/>
            <person name="Straeten D.V.D."/>
            <person name="Gould S.B."/>
            <person name="Rensing S.A."/>
        </authorList>
    </citation>
    <scope>NUCLEOTIDE SEQUENCE [LARGE SCALE GENOMIC DNA]</scope>
    <source>
        <strain evidence="5 6">S276</strain>
    </source>
</reference>
<dbReference type="InterPro" id="IPR001878">
    <property type="entry name" value="Znf_CCHC"/>
</dbReference>
<feature type="compositionally biased region" description="Low complexity" evidence="2">
    <location>
        <begin position="125"/>
        <end position="137"/>
    </location>
</feature>
<dbReference type="PANTHER" id="PTHR21301">
    <property type="entry name" value="REVERSE TRANSCRIPTASE"/>
    <property type="match status" value="1"/>
</dbReference>
<keyword evidence="1" id="KW-0479">Metal-binding</keyword>
<keyword evidence="6" id="KW-1185">Reference proteome</keyword>
<evidence type="ECO:0000313" key="5">
    <source>
        <dbReference type="EMBL" id="GBG85745.1"/>
    </source>
</evidence>
<keyword evidence="1" id="KW-0862">Zinc</keyword>
<evidence type="ECO:0000313" key="6">
    <source>
        <dbReference type="Proteomes" id="UP000265515"/>
    </source>
</evidence>
<feature type="compositionally biased region" description="Polar residues" evidence="2">
    <location>
        <begin position="942"/>
        <end position="951"/>
    </location>
</feature>
<dbReference type="InterPro" id="IPR043502">
    <property type="entry name" value="DNA/RNA_pol_sf"/>
</dbReference>
<dbReference type="PROSITE" id="PS50158">
    <property type="entry name" value="ZF_CCHC"/>
    <property type="match status" value="1"/>
</dbReference>
<protein>
    <recommendedName>
        <fullName evidence="7">CCHC-type domain-containing protein</fullName>
    </recommendedName>
</protein>
<organism evidence="5 6">
    <name type="scientific">Chara braunii</name>
    <name type="common">Braun's stonewort</name>
    <dbReference type="NCBI Taxonomy" id="69332"/>
    <lineage>
        <taxon>Eukaryota</taxon>
        <taxon>Viridiplantae</taxon>
        <taxon>Streptophyta</taxon>
        <taxon>Charophyceae</taxon>
        <taxon>Charales</taxon>
        <taxon>Characeae</taxon>
        <taxon>Chara</taxon>
    </lineage>
</organism>
<comment type="caution">
    <text evidence="5">The sequence shown here is derived from an EMBL/GenBank/DDBJ whole genome shotgun (WGS) entry which is preliminary data.</text>
</comment>
<sequence>MQNPSYPVMAGMANGVPFSRGNAQGGVTCHICGKVGHYARNCWSAGNGRPTAVAVQTGVSDDETKEMREYFREKIRKRRLDEERREREEGERRRKEEENRKELERMRDADAREARLEARLMRLLAQHTKTSTPPKSSGVKKKSPRTKARVLREMRSYFDESDDDSEEVREEAGKLVEVMEKRKGKGRAKVTEERWPKVRIGGRGDREEPVKLEDEEDRTPPPNRRTDKRDPNILDFVIELHRHLSEKKVPELRKLCNREGIEWSKRDTVIGELVKKFVLRDILWQPWRIRDLYKRSSREIIALFRTATLFHDKRSRNLIKTVVSKVARKKFGCEIRRRPCVQIPFSSEITAGLIAQAVPDQALGHFVSDRVRVVVKNRKTVEMIIHNHRACVSEEEVGCTCQSFRLPRHEGHVKVRLSEIEGIPAFMRNSNNVTCGIMISPHALETCMKRGIENWAKGKMIQVDRGDIEMCFRRGEMGGSGAMTTNAVRAAFGGLSRLVTVPIDQNPGASLILCPVLYLKACKDTFNHNPGFQLVARTEDQVLRTMREDYTRNGLTKVARWQSRGRMGQAYVLPKDKDIGRWRPISPCTFDPARVAAARIGKAIRYMLFGLPKNHHFDLRSTEDLVKKCGEVRRDMSQRYDEAIARSYDIKDMFSKLSHEVIIEAVDWLIAYHERRGMRGVKVGVRGKLVAMVKRVRKEDGMVAVSLEDLRKEVAYELSNSFVRCAGKLLAQRFGIPMGRNSSPALACLVCAKAEYEYMNREHERRSLVRGVRMIDDVMVIIGFRRSAAVSLERVTALFEEFERCYDENLALVRKDEGGNVFDFLGTRVIVSFHPIVIDVIPRTRNQQSLTEDGTLKVQSIQDFASLTRKAAKKATVYAALLRMSRISTTFEGMKVAIAALMMETRLRGLWSLGERVLGWFDPEGTTKTREGQKAGKEGPDNSVTGEASSSEGGLKKIVSSLARALNKNQGYLADAKKKLTFDGANITQFVIDYENLAALLKWTEEEKMNHLGQQVSLSLGWDIMPIVAASRSWKETQDVMMRKYLAAEKMARGSDLAAVQRKNFATYNDFLWKFTLVALRIPGVTDRIMKMIDMHLHDGSYMVDIEDPVAGRGELLRLLGTGGDPPRGKLATWSPSFEDSTRKEAFARMEDSASFTSGTRSLGEGRKEEGEDGIVAFSSGHPLPSPSQRRCRGGKLAQDGFRMLPRTYFSSQPNWVRKVFVEAYKKTIIFVDSHHDYTVLHSANQIQI</sequence>
<feature type="domain" description="Reverse transcriptase" evidence="4">
    <location>
        <begin position="554"/>
        <end position="829"/>
    </location>
</feature>
<dbReference type="GO" id="GO:0003676">
    <property type="term" value="F:nucleic acid binding"/>
    <property type="evidence" value="ECO:0007669"/>
    <property type="project" value="InterPro"/>
</dbReference>
<feature type="region of interest" description="Disordered" evidence="2">
    <location>
        <begin position="81"/>
        <end position="105"/>
    </location>
</feature>
<dbReference type="EMBL" id="BFEA01000533">
    <property type="protein sequence ID" value="GBG85745.1"/>
    <property type="molecule type" value="Genomic_DNA"/>
</dbReference>
<feature type="compositionally biased region" description="Basic and acidic residues" evidence="2">
    <location>
        <begin position="198"/>
        <end position="212"/>
    </location>
</feature>
<gene>
    <name evidence="5" type="ORF">CBR_g40474</name>
</gene>
<feature type="domain" description="CCHC-type" evidence="3">
    <location>
        <begin position="29"/>
        <end position="42"/>
    </location>
</feature>
<name>A0A388LU09_CHABU</name>
<dbReference type="PROSITE" id="PS50878">
    <property type="entry name" value="RT_POL"/>
    <property type="match status" value="1"/>
</dbReference>
<dbReference type="OrthoDB" id="6361509at2759"/>
<dbReference type="InterPro" id="IPR036875">
    <property type="entry name" value="Znf_CCHC_sf"/>
</dbReference>
<proteinExistence type="predicted"/>
<feature type="compositionally biased region" description="Basic and acidic residues" evidence="2">
    <location>
        <begin position="925"/>
        <end position="940"/>
    </location>
</feature>
<dbReference type="Proteomes" id="UP000265515">
    <property type="component" value="Unassembled WGS sequence"/>
</dbReference>
<feature type="region of interest" description="Disordered" evidence="2">
    <location>
        <begin position="125"/>
        <end position="147"/>
    </location>
</feature>
<dbReference type="Gene3D" id="4.10.60.10">
    <property type="entry name" value="Zinc finger, CCHC-type"/>
    <property type="match status" value="1"/>
</dbReference>
<dbReference type="SMART" id="SM00343">
    <property type="entry name" value="ZnF_C2HC"/>
    <property type="match status" value="1"/>
</dbReference>
<dbReference type="GO" id="GO:0008270">
    <property type="term" value="F:zinc ion binding"/>
    <property type="evidence" value="ECO:0007669"/>
    <property type="project" value="UniProtKB-KW"/>
</dbReference>
<dbReference type="PANTHER" id="PTHR21301:SF10">
    <property type="entry name" value="REVERSE TRANSCRIPTASE DOMAIN-CONTAINING PROTEIN"/>
    <property type="match status" value="1"/>
</dbReference>
<dbReference type="AlphaFoldDB" id="A0A388LU09"/>
<evidence type="ECO:0000259" key="4">
    <source>
        <dbReference type="PROSITE" id="PS50878"/>
    </source>
</evidence>
<keyword evidence="1" id="KW-0863">Zinc-finger</keyword>
<feature type="region of interest" description="Disordered" evidence="2">
    <location>
        <begin position="198"/>
        <end position="230"/>
    </location>
</feature>
<evidence type="ECO:0008006" key="7">
    <source>
        <dbReference type="Google" id="ProtNLM"/>
    </source>
</evidence>
<evidence type="ECO:0000256" key="1">
    <source>
        <dbReference type="PROSITE-ProRule" id="PRU00047"/>
    </source>
</evidence>
<evidence type="ECO:0000256" key="2">
    <source>
        <dbReference type="SAM" id="MobiDB-lite"/>
    </source>
</evidence>
<accession>A0A388LU09</accession>
<dbReference type="InterPro" id="IPR000477">
    <property type="entry name" value="RT_dom"/>
</dbReference>
<dbReference type="Gramene" id="GBG85745">
    <property type="protein sequence ID" value="GBG85745"/>
    <property type="gene ID" value="CBR_g40474"/>
</dbReference>
<dbReference type="SUPFAM" id="SSF56672">
    <property type="entry name" value="DNA/RNA polymerases"/>
    <property type="match status" value="1"/>
</dbReference>
<feature type="region of interest" description="Disordered" evidence="2">
    <location>
        <begin position="924"/>
        <end position="951"/>
    </location>
</feature>